<dbReference type="InParanoid" id="L9L9H7"/>
<keyword evidence="2" id="KW-1185">Reference proteome</keyword>
<proteinExistence type="predicted"/>
<organism evidence="1 2">
    <name type="scientific">Tupaia chinensis</name>
    <name type="common">Chinese tree shrew</name>
    <name type="synonym">Tupaia belangeri chinensis</name>
    <dbReference type="NCBI Taxonomy" id="246437"/>
    <lineage>
        <taxon>Eukaryota</taxon>
        <taxon>Metazoa</taxon>
        <taxon>Chordata</taxon>
        <taxon>Craniata</taxon>
        <taxon>Vertebrata</taxon>
        <taxon>Euteleostomi</taxon>
        <taxon>Mammalia</taxon>
        <taxon>Eutheria</taxon>
        <taxon>Euarchontoglires</taxon>
        <taxon>Scandentia</taxon>
        <taxon>Tupaiidae</taxon>
        <taxon>Tupaia</taxon>
    </lineage>
</organism>
<dbReference type="EMBL" id="KB320459">
    <property type="protein sequence ID" value="ELW71616.1"/>
    <property type="molecule type" value="Genomic_DNA"/>
</dbReference>
<gene>
    <name evidence="1" type="ORF">TREES_T100002492</name>
</gene>
<dbReference type="Proteomes" id="UP000011518">
    <property type="component" value="Unassembled WGS sequence"/>
</dbReference>
<protein>
    <submittedName>
        <fullName evidence="1">Uncharacterized protein</fullName>
    </submittedName>
</protein>
<accession>L9L9H7</accession>
<dbReference type="AlphaFoldDB" id="L9L9H7"/>
<evidence type="ECO:0000313" key="1">
    <source>
        <dbReference type="EMBL" id="ELW71616.1"/>
    </source>
</evidence>
<evidence type="ECO:0000313" key="2">
    <source>
        <dbReference type="Proteomes" id="UP000011518"/>
    </source>
</evidence>
<reference evidence="2" key="2">
    <citation type="journal article" date="2013" name="Nat. Commun.">
        <title>Genome of the Chinese tree shrew.</title>
        <authorList>
            <person name="Fan Y."/>
            <person name="Huang Z.Y."/>
            <person name="Cao C.C."/>
            <person name="Chen C.S."/>
            <person name="Chen Y.X."/>
            <person name="Fan D.D."/>
            <person name="He J."/>
            <person name="Hou H.L."/>
            <person name="Hu L."/>
            <person name="Hu X.T."/>
            <person name="Jiang X.T."/>
            <person name="Lai R."/>
            <person name="Lang Y.S."/>
            <person name="Liang B."/>
            <person name="Liao S.G."/>
            <person name="Mu D."/>
            <person name="Ma Y.Y."/>
            <person name="Niu Y.Y."/>
            <person name="Sun X.Q."/>
            <person name="Xia J.Q."/>
            <person name="Xiao J."/>
            <person name="Xiong Z.Q."/>
            <person name="Xu L."/>
            <person name="Yang L."/>
            <person name="Zhang Y."/>
            <person name="Zhao W."/>
            <person name="Zhao X.D."/>
            <person name="Zheng Y.T."/>
            <person name="Zhou J.M."/>
            <person name="Zhu Y.B."/>
            <person name="Zhang G.J."/>
            <person name="Wang J."/>
            <person name="Yao Y.G."/>
        </authorList>
    </citation>
    <scope>NUCLEOTIDE SEQUENCE [LARGE SCALE GENOMIC DNA]</scope>
</reference>
<sequence length="168" mass="17833">MWSETAAGASHTELLIGCYDSSAPAAFPAPDLIERPVLVAPAGTDAPAAAGLFTLDKAPAPLPVLLRPPLLCSEVLPCPAGEHLIAQHGLHSLPVTTQLLGTFQHDAHRIFRRVTRETSYAIFVCHPSIDGNLPYVTIMSKGGEQKYSPGSEGGCYHAQSDLPIRDSL</sequence>
<name>L9L9H7_TUPCH</name>
<reference evidence="2" key="1">
    <citation type="submission" date="2012-07" db="EMBL/GenBank/DDBJ databases">
        <title>Genome of the Chinese tree shrew, a rising model animal genetically related to primates.</title>
        <authorList>
            <person name="Zhang G."/>
            <person name="Fan Y."/>
            <person name="Yao Y."/>
            <person name="Huang Z."/>
        </authorList>
    </citation>
    <scope>NUCLEOTIDE SEQUENCE [LARGE SCALE GENOMIC DNA]</scope>
</reference>